<dbReference type="Gene3D" id="3.30.10.10">
    <property type="entry name" value="Trypsin Inhibitor V, subunit A"/>
    <property type="match status" value="1"/>
</dbReference>
<gene>
    <name evidence="3" type="ORF">GCM10022229_01210</name>
</gene>
<dbReference type="Proteomes" id="UP001501727">
    <property type="component" value="Unassembled WGS sequence"/>
</dbReference>
<proteinExistence type="predicted"/>
<organism evidence="3 4">
    <name type="scientific">Luteimonas lutimaris</name>
    <dbReference type="NCBI Taxonomy" id="698645"/>
    <lineage>
        <taxon>Bacteria</taxon>
        <taxon>Pseudomonadati</taxon>
        <taxon>Pseudomonadota</taxon>
        <taxon>Gammaproteobacteria</taxon>
        <taxon>Lysobacterales</taxon>
        <taxon>Lysobacteraceae</taxon>
        <taxon>Luteimonas</taxon>
    </lineage>
</organism>
<evidence type="ECO:0000256" key="2">
    <source>
        <dbReference type="SAM" id="SignalP"/>
    </source>
</evidence>
<protein>
    <submittedName>
        <fullName evidence="3">I78 family peptidase inhibitor</fullName>
    </submittedName>
</protein>
<reference evidence="4" key="1">
    <citation type="journal article" date="2019" name="Int. J. Syst. Evol. Microbiol.">
        <title>The Global Catalogue of Microorganisms (GCM) 10K type strain sequencing project: providing services to taxonomists for standard genome sequencing and annotation.</title>
        <authorList>
            <consortium name="The Broad Institute Genomics Platform"/>
            <consortium name="The Broad Institute Genome Sequencing Center for Infectious Disease"/>
            <person name="Wu L."/>
            <person name="Ma J."/>
        </authorList>
    </citation>
    <scope>NUCLEOTIDE SEQUENCE [LARGE SCALE GENOMIC DNA]</scope>
    <source>
        <strain evidence="4">JCM 16916</strain>
    </source>
</reference>
<name>A0ABP7M0R3_9GAMM</name>
<dbReference type="EMBL" id="BAAAZU010000001">
    <property type="protein sequence ID" value="GAA3912349.1"/>
    <property type="molecule type" value="Genomic_DNA"/>
</dbReference>
<dbReference type="PROSITE" id="PS51257">
    <property type="entry name" value="PROKAR_LIPOPROTEIN"/>
    <property type="match status" value="1"/>
</dbReference>
<sequence>MTIHHRPLTLLSIAALALALGACTTAGSGSPAQAQAAQAGNDVVSPAPAPEPASDANADAGDMAAQCSADAAQSFVGQQASDDVVAQAQAAAGAKGAVRVIKPGQPVTMDYRADRLNVEVDEQGAIVRISCG</sequence>
<feature type="signal peptide" evidence="2">
    <location>
        <begin position="1"/>
        <end position="26"/>
    </location>
</feature>
<keyword evidence="2" id="KW-0732">Signal</keyword>
<comment type="caution">
    <text evidence="3">The sequence shown here is derived from an EMBL/GenBank/DDBJ whole genome shotgun (WGS) entry which is preliminary data.</text>
</comment>
<feature type="region of interest" description="Disordered" evidence="1">
    <location>
        <begin position="29"/>
        <end position="63"/>
    </location>
</feature>
<dbReference type="PANTHER" id="PTHR39600:SF1">
    <property type="entry name" value="PEPTIDASE INHIBITOR I78 FAMILY PROTEIN"/>
    <property type="match status" value="1"/>
</dbReference>
<keyword evidence="4" id="KW-1185">Reference proteome</keyword>
<dbReference type="PANTHER" id="PTHR39600">
    <property type="entry name" value="PEPTIDASE INHIBITOR I78 FAMILY PROTEIN"/>
    <property type="match status" value="1"/>
</dbReference>
<dbReference type="Pfam" id="PF11720">
    <property type="entry name" value="Inhibitor_I78"/>
    <property type="match status" value="1"/>
</dbReference>
<evidence type="ECO:0000313" key="3">
    <source>
        <dbReference type="EMBL" id="GAA3912349.1"/>
    </source>
</evidence>
<feature type="compositionally biased region" description="Low complexity" evidence="1">
    <location>
        <begin position="29"/>
        <end position="40"/>
    </location>
</feature>
<feature type="chain" id="PRO_5045589168" evidence="2">
    <location>
        <begin position="27"/>
        <end position="132"/>
    </location>
</feature>
<dbReference type="InterPro" id="IPR021719">
    <property type="entry name" value="Prot_inh_I78"/>
</dbReference>
<evidence type="ECO:0000313" key="4">
    <source>
        <dbReference type="Proteomes" id="UP001501727"/>
    </source>
</evidence>
<accession>A0ABP7M0R3</accession>
<dbReference type="RefSeq" id="WP_344757977.1">
    <property type="nucleotide sequence ID" value="NZ_BAAAZU010000001.1"/>
</dbReference>
<evidence type="ECO:0000256" key="1">
    <source>
        <dbReference type="SAM" id="MobiDB-lite"/>
    </source>
</evidence>